<protein>
    <submittedName>
        <fullName evidence="10">Cysteine desulfurase NifS</fullName>
    </submittedName>
</protein>
<dbReference type="PROSITE" id="PS00018">
    <property type="entry name" value="EF_HAND_1"/>
    <property type="match status" value="1"/>
</dbReference>
<evidence type="ECO:0000256" key="4">
    <source>
        <dbReference type="ARBA" id="ARBA00022723"/>
    </source>
</evidence>
<dbReference type="EMBL" id="PEVG01000015">
    <property type="protein sequence ID" value="PIU99640.1"/>
    <property type="molecule type" value="Genomic_DNA"/>
</dbReference>
<dbReference type="GO" id="GO:0046872">
    <property type="term" value="F:metal ion binding"/>
    <property type="evidence" value="ECO:0007669"/>
    <property type="project" value="UniProtKB-KW"/>
</dbReference>
<keyword evidence="6" id="KW-0408">Iron</keyword>
<proteinExistence type="inferred from homology"/>
<dbReference type="NCBIfam" id="NF002806">
    <property type="entry name" value="PRK02948.1"/>
    <property type="match status" value="1"/>
</dbReference>
<evidence type="ECO:0000256" key="5">
    <source>
        <dbReference type="ARBA" id="ARBA00022898"/>
    </source>
</evidence>
<dbReference type="PANTHER" id="PTHR11601:SF34">
    <property type="entry name" value="CYSTEINE DESULFURASE"/>
    <property type="match status" value="1"/>
</dbReference>
<dbReference type="InterPro" id="IPR018247">
    <property type="entry name" value="EF_Hand_1_Ca_BS"/>
</dbReference>
<comment type="similarity">
    <text evidence="2">Belongs to the class-V pyridoxal-phosphate-dependent aminotransferase family. NifS/IscS subfamily.</text>
</comment>
<evidence type="ECO:0000256" key="7">
    <source>
        <dbReference type="ARBA" id="ARBA00023014"/>
    </source>
</evidence>
<evidence type="ECO:0000256" key="8">
    <source>
        <dbReference type="ARBA" id="ARBA00050776"/>
    </source>
</evidence>
<dbReference type="Gene3D" id="3.90.1150.10">
    <property type="entry name" value="Aspartate Aminotransferase, domain 1"/>
    <property type="match status" value="1"/>
</dbReference>
<dbReference type="AlphaFoldDB" id="A0A2M7B983"/>
<accession>A0A2M7B983</accession>
<organism evidence="10 11">
    <name type="scientific">Candidatus Tagabacteria bacterium CG03_land_8_20_14_0_80_41_22</name>
    <dbReference type="NCBI Taxonomy" id="1975020"/>
    <lineage>
        <taxon>Bacteria</taxon>
        <taxon>Candidatus Tagaibacteriota</taxon>
    </lineage>
</organism>
<dbReference type="SUPFAM" id="SSF53383">
    <property type="entry name" value="PLP-dependent transferases"/>
    <property type="match status" value="1"/>
</dbReference>
<evidence type="ECO:0000256" key="6">
    <source>
        <dbReference type="ARBA" id="ARBA00023004"/>
    </source>
</evidence>
<evidence type="ECO:0000313" key="11">
    <source>
        <dbReference type="Proteomes" id="UP000228561"/>
    </source>
</evidence>
<dbReference type="InterPro" id="IPR000192">
    <property type="entry name" value="Aminotrans_V_dom"/>
</dbReference>
<sequence>MNRIYLDHAATTYIDDAVKAAMEPYWQNKFGNASTIYKEGCDARSALNAARKNIASLIGANPDEIIFTNGGTESDNLAIFGIARQYKGGHIITSKIEHHAVLNSCKVLEKENFKVTYLDVDKNGIIDLKELKKSLCKDTILISIMYANNEIGAIQPIKEIAKVIRDYKIKNKNKKIYFHTDAIQAAGYLDLNVERLGVDLMSVNASKIYGPKGIGFLYARRGIKLLPIIYGGGQEKGIRPGTENIPSIVGLDKAFEIAQKMREKESKRVVSLRDYLIKNILKIIPDSSLNGNQALRLPNNVNVTIKNVEGESLILYLDARGIACSTGSACTSQDLEPSHVITALGKSREDAHCSIRFTLGRKTTKADMDYLLKVLPGIVKKLRNISAI</sequence>
<evidence type="ECO:0000259" key="9">
    <source>
        <dbReference type="Pfam" id="PF00266"/>
    </source>
</evidence>
<dbReference type="InterPro" id="IPR015421">
    <property type="entry name" value="PyrdxlP-dep_Trfase_major"/>
</dbReference>
<dbReference type="InterPro" id="IPR016454">
    <property type="entry name" value="Cysteine_dSase"/>
</dbReference>
<keyword evidence="5" id="KW-0663">Pyridoxal phosphate</keyword>
<keyword evidence="7" id="KW-0411">Iron-sulfur</keyword>
<reference evidence="11" key="1">
    <citation type="submission" date="2017-09" db="EMBL/GenBank/DDBJ databases">
        <title>Depth-based differentiation of microbial function through sediment-hosted aquifers and enrichment of novel symbionts in the deep terrestrial subsurface.</title>
        <authorList>
            <person name="Probst A.J."/>
            <person name="Ladd B."/>
            <person name="Jarett J.K."/>
            <person name="Geller-Mcgrath D.E."/>
            <person name="Sieber C.M.K."/>
            <person name="Emerson J.B."/>
            <person name="Anantharaman K."/>
            <person name="Thomas B.C."/>
            <person name="Malmstrom R."/>
            <person name="Stieglmeier M."/>
            <person name="Klingl A."/>
            <person name="Woyke T."/>
            <person name="Ryan C.M."/>
            <person name="Banfield J.F."/>
        </authorList>
    </citation>
    <scope>NUCLEOTIDE SEQUENCE [LARGE SCALE GENOMIC DNA]</scope>
</reference>
<keyword evidence="3" id="KW-0808">Transferase</keyword>
<dbReference type="InterPro" id="IPR015422">
    <property type="entry name" value="PyrdxlP-dep_Trfase_small"/>
</dbReference>
<name>A0A2M7B983_9BACT</name>
<gene>
    <name evidence="10" type="ORF">COS58_01305</name>
</gene>
<dbReference type="GO" id="GO:0051536">
    <property type="term" value="F:iron-sulfur cluster binding"/>
    <property type="evidence" value="ECO:0007669"/>
    <property type="project" value="UniProtKB-KW"/>
</dbReference>
<dbReference type="GO" id="GO:0031071">
    <property type="term" value="F:cysteine desulfurase activity"/>
    <property type="evidence" value="ECO:0007669"/>
    <property type="project" value="UniProtKB-EC"/>
</dbReference>
<dbReference type="PIRSF" id="PIRSF005572">
    <property type="entry name" value="NifS"/>
    <property type="match status" value="1"/>
</dbReference>
<comment type="caution">
    <text evidence="10">The sequence shown here is derived from an EMBL/GenBank/DDBJ whole genome shotgun (WGS) entry which is preliminary data.</text>
</comment>
<evidence type="ECO:0000256" key="1">
    <source>
        <dbReference type="ARBA" id="ARBA00001933"/>
    </source>
</evidence>
<dbReference type="PANTHER" id="PTHR11601">
    <property type="entry name" value="CYSTEINE DESULFURYLASE FAMILY MEMBER"/>
    <property type="match status" value="1"/>
</dbReference>
<comment type="catalytic activity">
    <reaction evidence="8">
        <text>(sulfur carrier)-H + L-cysteine = (sulfur carrier)-SH + L-alanine</text>
        <dbReference type="Rhea" id="RHEA:43892"/>
        <dbReference type="Rhea" id="RHEA-COMP:14737"/>
        <dbReference type="Rhea" id="RHEA-COMP:14739"/>
        <dbReference type="ChEBI" id="CHEBI:29917"/>
        <dbReference type="ChEBI" id="CHEBI:35235"/>
        <dbReference type="ChEBI" id="CHEBI:57972"/>
        <dbReference type="ChEBI" id="CHEBI:64428"/>
        <dbReference type="EC" id="2.8.1.7"/>
    </reaction>
</comment>
<dbReference type="InterPro" id="IPR015424">
    <property type="entry name" value="PyrdxlP-dep_Trfase"/>
</dbReference>
<dbReference type="Gene3D" id="3.40.640.10">
    <property type="entry name" value="Type I PLP-dependent aspartate aminotransferase-like (Major domain)"/>
    <property type="match status" value="1"/>
</dbReference>
<comment type="cofactor">
    <cofactor evidence="1">
        <name>pyridoxal 5'-phosphate</name>
        <dbReference type="ChEBI" id="CHEBI:597326"/>
    </cofactor>
</comment>
<dbReference type="Proteomes" id="UP000228561">
    <property type="component" value="Unassembled WGS sequence"/>
</dbReference>
<evidence type="ECO:0000256" key="2">
    <source>
        <dbReference type="ARBA" id="ARBA00006490"/>
    </source>
</evidence>
<evidence type="ECO:0000256" key="3">
    <source>
        <dbReference type="ARBA" id="ARBA00022679"/>
    </source>
</evidence>
<dbReference type="FunFam" id="3.40.640.10:FF:000084">
    <property type="entry name" value="IscS-like cysteine desulfurase"/>
    <property type="match status" value="1"/>
</dbReference>
<keyword evidence="4" id="KW-0479">Metal-binding</keyword>
<dbReference type="Pfam" id="PF00266">
    <property type="entry name" value="Aminotran_5"/>
    <property type="match status" value="1"/>
</dbReference>
<evidence type="ECO:0000313" key="10">
    <source>
        <dbReference type="EMBL" id="PIU99640.1"/>
    </source>
</evidence>
<feature type="domain" description="Aminotransferase class V" evidence="9">
    <location>
        <begin position="4"/>
        <end position="371"/>
    </location>
</feature>
<dbReference type="Gene3D" id="1.10.260.50">
    <property type="match status" value="1"/>
</dbReference>